<feature type="coiled-coil region" evidence="4">
    <location>
        <begin position="72"/>
        <end position="137"/>
    </location>
</feature>
<dbReference type="GO" id="GO:0031083">
    <property type="term" value="C:BLOC-1 complex"/>
    <property type="evidence" value="ECO:0007669"/>
    <property type="project" value="InterPro"/>
</dbReference>
<dbReference type="AlphaFoldDB" id="A0A2U9CXS8"/>
<evidence type="ECO:0000256" key="2">
    <source>
        <dbReference type="ARBA" id="ARBA00019580"/>
    </source>
</evidence>
<evidence type="ECO:0000256" key="4">
    <source>
        <dbReference type="SAM" id="Coils"/>
    </source>
</evidence>
<evidence type="ECO:0000313" key="7">
    <source>
        <dbReference type="Proteomes" id="UP000246464"/>
    </source>
</evidence>
<name>A0A2U9CXS8_SCOMX</name>
<dbReference type="EMBL" id="CP026263">
    <property type="protein sequence ID" value="AWP20830.1"/>
    <property type="molecule type" value="Genomic_DNA"/>
</dbReference>
<proteinExistence type="inferred from homology"/>
<evidence type="ECO:0000256" key="5">
    <source>
        <dbReference type="SAM" id="MobiDB-lite"/>
    </source>
</evidence>
<feature type="region of interest" description="Disordered" evidence="5">
    <location>
        <begin position="219"/>
        <end position="255"/>
    </location>
</feature>
<protein>
    <recommendedName>
        <fullName evidence="2">Biogenesis of lysosome-related organelles complex 1 subunit 5</fullName>
    </recommendedName>
    <alternativeName>
        <fullName evidence="3">Protein Muted homolog</fullName>
    </alternativeName>
</protein>
<dbReference type="STRING" id="52904.ENSSMAP00000032365"/>
<keyword evidence="4" id="KW-0175">Coiled coil</keyword>
<reference evidence="6 7" key="1">
    <citation type="submission" date="2017-12" db="EMBL/GenBank/DDBJ databases">
        <title>Integrating genomic resources of turbot (Scophthalmus maximus) in depth evaluation of genetic and physical mapping variation across individuals.</title>
        <authorList>
            <person name="Martinez P."/>
        </authorList>
    </citation>
    <scope>NUCLEOTIDE SEQUENCE [LARGE SCALE GENOMIC DNA]</scope>
</reference>
<evidence type="ECO:0000256" key="3">
    <source>
        <dbReference type="ARBA" id="ARBA00031992"/>
    </source>
</evidence>
<keyword evidence="7" id="KW-1185">Reference proteome</keyword>
<sequence>MDKISKDVGDIQSRLLHHRPIISAEIRYFLREFEEKRGHRESRLLENLSKMVVEANEQILPKNLEAMNQGLMSNLTQRLEAANHMANRVQQRELEAQQSTQLQMNMERLKEEWADFLKEQQRLKEEVDEEHARAVGQLSTHYTVLPALLQGHFLAVCESGIRGEHSGSKGAQSCHQMFRGKGLPNLPRVLPRSTSVCVHALYLHLGDWMQMSITETAHQQSARATEMPFPRANINGKGNSSTQLEPRWACDGDKG</sequence>
<evidence type="ECO:0000256" key="1">
    <source>
        <dbReference type="ARBA" id="ARBA00010754"/>
    </source>
</evidence>
<dbReference type="PANTHER" id="PTHR31784:SF2">
    <property type="entry name" value="BIOGENESIS OF LYSOSOME-RELATED ORGANELLES COMPLEX 1 SUBUNIT 5"/>
    <property type="match status" value="1"/>
</dbReference>
<dbReference type="GO" id="GO:0030133">
    <property type="term" value="C:transport vesicle"/>
    <property type="evidence" value="ECO:0007669"/>
    <property type="project" value="InterPro"/>
</dbReference>
<accession>A0A2U9CXS8</accession>
<dbReference type="InterPro" id="IPR017243">
    <property type="entry name" value="Bloc1s5"/>
</dbReference>
<dbReference type="Pfam" id="PF14942">
    <property type="entry name" value="Muted"/>
    <property type="match status" value="1"/>
</dbReference>
<organism evidence="6 7">
    <name type="scientific">Scophthalmus maximus</name>
    <name type="common">Turbot</name>
    <name type="synonym">Psetta maxima</name>
    <dbReference type="NCBI Taxonomy" id="52904"/>
    <lineage>
        <taxon>Eukaryota</taxon>
        <taxon>Metazoa</taxon>
        <taxon>Chordata</taxon>
        <taxon>Craniata</taxon>
        <taxon>Vertebrata</taxon>
        <taxon>Euteleostomi</taxon>
        <taxon>Actinopterygii</taxon>
        <taxon>Neopterygii</taxon>
        <taxon>Teleostei</taxon>
        <taxon>Neoteleostei</taxon>
        <taxon>Acanthomorphata</taxon>
        <taxon>Carangaria</taxon>
        <taxon>Pleuronectiformes</taxon>
        <taxon>Pleuronectoidei</taxon>
        <taxon>Scophthalmidae</taxon>
        <taxon>Scophthalmus</taxon>
    </lineage>
</organism>
<evidence type="ECO:0000313" key="6">
    <source>
        <dbReference type="EMBL" id="AWP20830.1"/>
    </source>
</evidence>
<dbReference type="Proteomes" id="UP000246464">
    <property type="component" value="Chromosome 21"/>
</dbReference>
<comment type="similarity">
    <text evidence="1">Belongs to the BLOC1S5 family.</text>
</comment>
<dbReference type="PANTHER" id="PTHR31784">
    <property type="entry name" value="BIOGENESIS OF LYSOSOME-RELATED ORGANELLES COMPLEX 1 SUBUNIT 5"/>
    <property type="match status" value="1"/>
</dbReference>
<gene>
    <name evidence="6" type="ORF">SMAX5B_001781</name>
</gene>